<dbReference type="EMBL" id="ML733411">
    <property type="protein sequence ID" value="KAB8222649.1"/>
    <property type="molecule type" value="Genomic_DNA"/>
</dbReference>
<dbReference type="Proteomes" id="UP000326799">
    <property type="component" value="Unassembled WGS sequence"/>
</dbReference>
<gene>
    <name evidence="1" type="ORF">BDV33DRAFT_168547</name>
</gene>
<accession>A0A5N6EZD9</accession>
<name>A0A5N6EZD9_9EURO</name>
<keyword evidence="2" id="KW-1185">Reference proteome</keyword>
<protein>
    <submittedName>
        <fullName evidence="1">Uncharacterized protein</fullName>
    </submittedName>
</protein>
<organism evidence="1 2">
    <name type="scientific">Aspergillus novoparasiticus</name>
    <dbReference type="NCBI Taxonomy" id="986946"/>
    <lineage>
        <taxon>Eukaryota</taxon>
        <taxon>Fungi</taxon>
        <taxon>Dikarya</taxon>
        <taxon>Ascomycota</taxon>
        <taxon>Pezizomycotina</taxon>
        <taxon>Eurotiomycetes</taxon>
        <taxon>Eurotiomycetidae</taxon>
        <taxon>Eurotiales</taxon>
        <taxon>Aspergillaceae</taxon>
        <taxon>Aspergillus</taxon>
        <taxon>Aspergillus subgen. Circumdati</taxon>
    </lineage>
</organism>
<evidence type="ECO:0000313" key="2">
    <source>
        <dbReference type="Proteomes" id="UP000326799"/>
    </source>
</evidence>
<evidence type="ECO:0000313" key="1">
    <source>
        <dbReference type="EMBL" id="KAB8222649.1"/>
    </source>
</evidence>
<dbReference type="AlphaFoldDB" id="A0A5N6EZD9"/>
<sequence>MELACCTPEWHCWGNYNDIPWILIGLIWKLFFVIPEAHGFGLNSWFADGARLVVRSFQH</sequence>
<proteinExistence type="predicted"/>
<reference evidence="1 2" key="1">
    <citation type="submission" date="2019-04" db="EMBL/GenBank/DDBJ databases">
        <title>Fungal friends and foes A comparative genomics study of 23 Aspergillus species from section Flavi.</title>
        <authorList>
            <consortium name="DOE Joint Genome Institute"/>
            <person name="Kjaerbolling I."/>
            <person name="Vesth T.C."/>
            <person name="Frisvad J.C."/>
            <person name="Nybo J.L."/>
            <person name="Theobald S."/>
            <person name="Kildgaard S."/>
            <person name="Petersen T.I."/>
            <person name="Kuo A."/>
            <person name="Sato A."/>
            <person name="Lyhne E.K."/>
            <person name="Kogle M.E."/>
            <person name="Wiebenga A."/>
            <person name="Kun R.S."/>
            <person name="Lubbers R.J."/>
            <person name="Makela M.R."/>
            <person name="Barry K."/>
            <person name="Chovatia M."/>
            <person name="Clum A."/>
            <person name="Daum C."/>
            <person name="Haridas S."/>
            <person name="He G."/>
            <person name="LaButti K."/>
            <person name="Lipzen A."/>
            <person name="Mondo S."/>
            <person name="Pangilinan J."/>
            <person name="Riley R."/>
            <person name="Salamov A."/>
            <person name="Simmons B.A."/>
            <person name="Magnuson J.K."/>
            <person name="Henrissat B."/>
            <person name="Mortensen U.H."/>
            <person name="Larsen T.O."/>
            <person name="De vries R.P."/>
            <person name="Grigoriev I.V."/>
            <person name="Machida M."/>
            <person name="Baker S.E."/>
            <person name="Andersen M.R."/>
        </authorList>
    </citation>
    <scope>NUCLEOTIDE SEQUENCE [LARGE SCALE GENOMIC DNA]</scope>
    <source>
        <strain evidence="1 2">CBS 126849</strain>
    </source>
</reference>